<dbReference type="Proteomes" id="UP001201549">
    <property type="component" value="Unassembled WGS sequence"/>
</dbReference>
<evidence type="ECO:0000313" key="1">
    <source>
        <dbReference type="EMBL" id="MCS4557507.1"/>
    </source>
</evidence>
<dbReference type="EMBL" id="JAKOGG010000010">
    <property type="protein sequence ID" value="MCS4557507.1"/>
    <property type="molecule type" value="Genomic_DNA"/>
</dbReference>
<sequence length="100" mass="10670">MKHCSMQRFSSALFMVAMLSACSSRSDRSYAEEMASLCWPDDGDSCAAAVGIGVALDAVTSLTRPASTDGCAKLSGTKQQECMTQAKALSESIDNHRKQQ</sequence>
<evidence type="ECO:0008006" key="3">
    <source>
        <dbReference type="Google" id="ProtNLM"/>
    </source>
</evidence>
<name>A0ABT2FNE1_9GAMM</name>
<evidence type="ECO:0000313" key="2">
    <source>
        <dbReference type="Proteomes" id="UP001201549"/>
    </source>
</evidence>
<dbReference type="PROSITE" id="PS51257">
    <property type="entry name" value="PROKAR_LIPOPROTEIN"/>
    <property type="match status" value="1"/>
</dbReference>
<organism evidence="1 2">
    <name type="scientific">Shewanella electrica</name>
    <dbReference type="NCBI Taxonomy" id="515560"/>
    <lineage>
        <taxon>Bacteria</taxon>
        <taxon>Pseudomonadati</taxon>
        <taxon>Pseudomonadota</taxon>
        <taxon>Gammaproteobacteria</taxon>
        <taxon>Alteromonadales</taxon>
        <taxon>Shewanellaceae</taxon>
        <taxon>Shewanella</taxon>
    </lineage>
</organism>
<comment type="caution">
    <text evidence="1">The sequence shown here is derived from an EMBL/GenBank/DDBJ whole genome shotgun (WGS) entry which is preliminary data.</text>
</comment>
<proteinExistence type="predicted"/>
<keyword evidence="2" id="KW-1185">Reference proteome</keyword>
<dbReference type="RefSeq" id="WP_238896986.1">
    <property type="nucleotide sequence ID" value="NZ_JAKOGG010000010.1"/>
</dbReference>
<accession>A0ABT2FNE1</accession>
<protein>
    <recommendedName>
        <fullName evidence="3">Lipoprotein</fullName>
    </recommendedName>
</protein>
<reference evidence="2" key="1">
    <citation type="submission" date="2023-07" db="EMBL/GenBank/DDBJ databases">
        <title>Shewanella mangrovi sp. nov., an acetaldehyde- degrading bacterium isolated from mangrove sediment.</title>
        <authorList>
            <person name="Liu Y."/>
        </authorList>
    </citation>
    <scope>NUCLEOTIDE SEQUENCE [LARGE SCALE GENOMIC DNA]</scope>
    <source>
        <strain evidence="2">C32</strain>
    </source>
</reference>
<gene>
    <name evidence="1" type="ORF">L9G74_13730</name>
</gene>